<proteinExistence type="predicted"/>
<dbReference type="PROSITE" id="PS50110">
    <property type="entry name" value="RESPONSE_REGULATORY"/>
    <property type="match status" value="1"/>
</dbReference>
<dbReference type="PANTHER" id="PTHR44591">
    <property type="entry name" value="STRESS RESPONSE REGULATOR PROTEIN 1"/>
    <property type="match status" value="1"/>
</dbReference>
<reference evidence="4 5" key="1">
    <citation type="submission" date="2015-03" db="EMBL/GenBank/DDBJ databases">
        <title>Genome sequencing of Methylobacterium aquaticum DSM16371 type strain.</title>
        <authorList>
            <person name="Chaudhry V."/>
            <person name="Patil P.B."/>
        </authorList>
    </citation>
    <scope>NUCLEOTIDE SEQUENCE [LARGE SCALE GENOMIC DNA]</scope>
    <source>
        <strain evidence="4 5">DSM 16371</strain>
    </source>
</reference>
<dbReference type="PATRIC" id="fig|270351.6.peg.3129"/>
<dbReference type="OrthoDB" id="9782655at2"/>
<comment type="caution">
    <text evidence="4">The sequence shown here is derived from an EMBL/GenBank/DDBJ whole genome shotgun (WGS) entry which is preliminary data.</text>
</comment>
<dbReference type="RefSeq" id="WP_048466553.1">
    <property type="nucleotide sequence ID" value="NZ_JBNTQU010000040.1"/>
</dbReference>
<dbReference type="EMBL" id="LABX01000213">
    <property type="protein sequence ID" value="KMO29167.1"/>
    <property type="molecule type" value="Genomic_DNA"/>
</dbReference>
<feature type="modified residue" description="4-aspartylphosphate" evidence="2">
    <location>
        <position position="59"/>
    </location>
</feature>
<evidence type="ECO:0000256" key="1">
    <source>
        <dbReference type="ARBA" id="ARBA00022553"/>
    </source>
</evidence>
<dbReference type="AlphaFoldDB" id="A0A0J6S6C3"/>
<evidence type="ECO:0000259" key="3">
    <source>
        <dbReference type="PROSITE" id="PS50110"/>
    </source>
</evidence>
<dbReference type="SMART" id="SM00448">
    <property type="entry name" value="REC"/>
    <property type="match status" value="1"/>
</dbReference>
<name>A0A0J6S6C3_9HYPH</name>
<organism evidence="4 5">
    <name type="scientific">Methylobacterium aquaticum</name>
    <dbReference type="NCBI Taxonomy" id="270351"/>
    <lineage>
        <taxon>Bacteria</taxon>
        <taxon>Pseudomonadati</taxon>
        <taxon>Pseudomonadota</taxon>
        <taxon>Alphaproteobacteria</taxon>
        <taxon>Hyphomicrobiales</taxon>
        <taxon>Methylobacteriaceae</taxon>
        <taxon>Methylobacterium</taxon>
    </lineage>
</organism>
<keyword evidence="1 2" id="KW-0597">Phosphoprotein</keyword>
<accession>A0A0J6S6C3</accession>
<dbReference type="Pfam" id="PF00072">
    <property type="entry name" value="Response_reg"/>
    <property type="match status" value="1"/>
</dbReference>
<dbReference type="Proteomes" id="UP000035929">
    <property type="component" value="Unassembled WGS sequence"/>
</dbReference>
<sequence>MPVSGLTPRSVAIVDDDPAIRLALTRLVGSLGYAPMPFETGGHLLAALGAVEPGCVVTDLQMPGLSGLDLLRQLRLRRPRLRVILVTAYPSDANRRRALACGAFAYLAKPFEAEELERCLARAFDTP</sequence>
<evidence type="ECO:0000256" key="2">
    <source>
        <dbReference type="PROSITE-ProRule" id="PRU00169"/>
    </source>
</evidence>
<evidence type="ECO:0000313" key="5">
    <source>
        <dbReference type="Proteomes" id="UP000035929"/>
    </source>
</evidence>
<feature type="domain" description="Response regulatory" evidence="3">
    <location>
        <begin position="10"/>
        <end position="124"/>
    </location>
</feature>
<dbReference type="GO" id="GO:0000160">
    <property type="term" value="P:phosphorelay signal transduction system"/>
    <property type="evidence" value="ECO:0007669"/>
    <property type="project" value="InterPro"/>
</dbReference>
<evidence type="ECO:0000313" key="4">
    <source>
        <dbReference type="EMBL" id="KMO29167.1"/>
    </source>
</evidence>
<dbReference type="PANTHER" id="PTHR44591:SF25">
    <property type="entry name" value="CHEMOTAXIS TWO-COMPONENT RESPONSE REGULATOR"/>
    <property type="match status" value="1"/>
</dbReference>
<dbReference type="InterPro" id="IPR011006">
    <property type="entry name" value="CheY-like_superfamily"/>
</dbReference>
<dbReference type="InterPro" id="IPR001789">
    <property type="entry name" value="Sig_transdc_resp-reg_receiver"/>
</dbReference>
<protein>
    <recommendedName>
        <fullName evidence="3">Response regulatory domain-containing protein</fullName>
    </recommendedName>
</protein>
<dbReference type="Gene3D" id="3.40.50.2300">
    <property type="match status" value="1"/>
</dbReference>
<gene>
    <name evidence="4" type="ORF">VP06_25290</name>
</gene>
<dbReference type="InterPro" id="IPR050595">
    <property type="entry name" value="Bact_response_regulator"/>
</dbReference>
<dbReference type="SUPFAM" id="SSF52172">
    <property type="entry name" value="CheY-like"/>
    <property type="match status" value="1"/>
</dbReference>